<sequence length="178" mass="18313">MKKILIGVSAGFALLVIATACNSPAHRATAPSQLPAAATTQPATTQPVTYPPSTPSPPSPSPTNETSTVEAAAQFSPQVEMARDKAQSYLGFSAFSRNGLIRQLSSDAGEGFPKAVATEAVDSLSVDWNVQAVKSAESYLSFTSFSCSGLKQQLSSSAGEGYTKAQAAYGAGQTDACK</sequence>
<evidence type="ECO:0000256" key="2">
    <source>
        <dbReference type="SAM" id="SignalP"/>
    </source>
</evidence>
<protein>
    <recommendedName>
        <fullName evidence="3">Putative host cell surface-exposed lipoprotein Ltp-like HTH region domain-containing protein</fullName>
    </recommendedName>
</protein>
<gene>
    <name evidence="4" type="ORF">H4696_003317</name>
</gene>
<evidence type="ECO:0000313" key="4">
    <source>
        <dbReference type="EMBL" id="MBE1496217.1"/>
    </source>
</evidence>
<evidence type="ECO:0000259" key="3">
    <source>
        <dbReference type="Pfam" id="PF07553"/>
    </source>
</evidence>
<feature type="compositionally biased region" description="Pro residues" evidence="1">
    <location>
        <begin position="49"/>
        <end position="61"/>
    </location>
</feature>
<proteinExistence type="predicted"/>
<feature type="chain" id="PRO_5045676467" description="Putative host cell surface-exposed lipoprotein Ltp-like HTH region domain-containing protein" evidence="2">
    <location>
        <begin position="21"/>
        <end position="178"/>
    </location>
</feature>
<accession>A0ABR9HZ49</accession>
<dbReference type="Pfam" id="PF07553">
    <property type="entry name" value="Lipoprotein_Ltp"/>
    <property type="match status" value="2"/>
</dbReference>
<comment type="caution">
    <text evidence="4">The sequence shown here is derived from an EMBL/GenBank/DDBJ whole genome shotgun (WGS) entry which is preliminary data.</text>
</comment>
<dbReference type="Gene3D" id="1.10.10.10">
    <property type="entry name" value="Winged helix-like DNA-binding domain superfamily/Winged helix DNA-binding domain"/>
    <property type="match status" value="2"/>
</dbReference>
<dbReference type="Proteomes" id="UP000631670">
    <property type="component" value="Unassembled WGS sequence"/>
</dbReference>
<dbReference type="EMBL" id="JADBEG010000001">
    <property type="protein sequence ID" value="MBE1496217.1"/>
    <property type="molecule type" value="Genomic_DNA"/>
</dbReference>
<reference evidence="4 5" key="1">
    <citation type="submission" date="2020-10" db="EMBL/GenBank/DDBJ databases">
        <title>Sequencing the genomes of 1000 actinobacteria strains.</title>
        <authorList>
            <person name="Klenk H.-P."/>
        </authorList>
    </citation>
    <scope>NUCLEOTIDE SEQUENCE [LARGE SCALE GENOMIC DNA]</scope>
    <source>
        <strain evidence="4 5">DSM 44653</strain>
    </source>
</reference>
<organism evidence="4 5">
    <name type="scientific">Amycolatopsis lexingtonensis</name>
    <dbReference type="NCBI Taxonomy" id="218822"/>
    <lineage>
        <taxon>Bacteria</taxon>
        <taxon>Bacillati</taxon>
        <taxon>Actinomycetota</taxon>
        <taxon>Actinomycetes</taxon>
        <taxon>Pseudonocardiales</taxon>
        <taxon>Pseudonocardiaceae</taxon>
        <taxon>Amycolatopsis</taxon>
    </lineage>
</organism>
<name>A0ABR9HZ49_9PSEU</name>
<feature type="signal peptide" evidence="2">
    <location>
        <begin position="1"/>
        <end position="20"/>
    </location>
</feature>
<feature type="domain" description="Putative host cell surface-exposed lipoprotein Ltp-like HTH region" evidence="3">
    <location>
        <begin position="127"/>
        <end position="170"/>
    </location>
</feature>
<dbReference type="RefSeq" id="WP_211299598.1">
    <property type="nucleotide sequence ID" value="NZ_JADBEG010000001.1"/>
</dbReference>
<dbReference type="InterPro" id="IPR011434">
    <property type="entry name" value="Ltp-like_HTH"/>
</dbReference>
<evidence type="ECO:0000313" key="5">
    <source>
        <dbReference type="Proteomes" id="UP000631670"/>
    </source>
</evidence>
<feature type="domain" description="Putative host cell surface-exposed lipoprotein Ltp-like HTH region" evidence="3">
    <location>
        <begin position="81"/>
        <end position="124"/>
    </location>
</feature>
<keyword evidence="2" id="KW-0732">Signal</keyword>
<feature type="compositionally biased region" description="Low complexity" evidence="1">
    <location>
        <begin position="28"/>
        <end position="48"/>
    </location>
</feature>
<feature type="region of interest" description="Disordered" evidence="1">
    <location>
        <begin position="27"/>
        <end position="68"/>
    </location>
</feature>
<keyword evidence="5" id="KW-1185">Reference proteome</keyword>
<dbReference type="InterPro" id="IPR036388">
    <property type="entry name" value="WH-like_DNA-bd_sf"/>
</dbReference>
<dbReference type="PROSITE" id="PS51257">
    <property type="entry name" value="PROKAR_LIPOPROTEIN"/>
    <property type="match status" value="1"/>
</dbReference>
<evidence type="ECO:0000256" key="1">
    <source>
        <dbReference type="SAM" id="MobiDB-lite"/>
    </source>
</evidence>